<dbReference type="RefSeq" id="WP_381358468.1">
    <property type="nucleotide sequence ID" value="NZ_JBHSOA010000009.1"/>
</dbReference>
<sequence length="50" mass="5764">MAHVVEPDGPWDEQAVTHFGFAAGFGLAFSVVMALLTWVFVKAEWLRRWW</sequence>
<keyword evidence="3" id="KW-1185">Reference proteome</keyword>
<reference evidence="3" key="1">
    <citation type="journal article" date="2019" name="Int. J. Syst. Evol. Microbiol.">
        <title>The Global Catalogue of Microorganisms (GCM) 10K type strain sequencing project: providing services to taxonomists for standard genome sequencing and annotation.</title>
        <authorList>
            <consortium name="The Broad Institute Genomics Platform"/>
            <consortium name="The Broad Institute Genome Sequencing Center for Infectious Disease"/>
            <person name="Wu L."/>
            <person name="Ma J."/>
        </authorList>
    </citation>
    <scope>NUCLEOTIDE SEQUENCE [LARGE SCALE GENOMIC DNA]</scope>
    <source>
        <strain evidence="3">JCM 10411</strain>
    </source>
</reference>
<feature type="transmembrane region" description="Helical" evidence="1">
    <location>
        <begin position="20"/>
        <end position="41"/>
    </location>
</feature>
<evidence type="ECO:0000313" key="2">
    <source>
        <dbReference type="EMBL" id="MFC5851106.1"/>
    </source>
</evidence>
<keyword evidence="1" id="KW-1133">Transmembrane helix</keyword>
<organism evidence="2 3">
    <name type="scientific">Streptomyces chlorus</name>
    <dbReference type="NCBI Taxonomy" id="887452"/>
    <lineage>
        <taxon>Bacteria</taxon>
        <taxon>Bacillati</taxon>
        <taxon>Actinomycetota</taxon>
        <taxon>Actinomycetes</taxon>
        <taxon>Kitasatosporales</taxon>
        <taxon>Streptomycetaceae</taxon>
        <taxon>Streptomyces</taxon>
    </lineage>
</organism>
<proteinExistence type="predicted"/>
<evidence type="ECO:0000256" key="1">
    <source>
        <dbReference type="SAM" id="Phobius"/>
    </source>
</evidence>
<dbReference type="Proteomes" id="UP001596180">
    <property type="component" value="Unassembled WGS sequence"/>
</dbReference>
<accession>A0ABW1DTN5</accession>
<keyword evidence="1" id="KW-0812">Transmembrane</keyword>
<keyword evidence="1" id="KW-0472">Membrane</keyword>
<dbReference type="EMBL" id="JBHSOA010000009">
    <property type="protein sequence ID" value="MFC5851106.1"/>
    <property type="molecule type" value="Genomic_DNA"/>
</dbReference>
<evidence type="ECO:0000313" key="3">
    <source>
        <dbReference type="Proteomes" id="UP001596180"/>
    </source>
</evidence>
<name>A0ABW1DTN5_9ACTN</name>
<comment type="caution">
    <text evidence="2">The sequence shown here is derived from an EMBL/GenBank/DDBJ whole genome shotgun (WGS) entry which is preliminary data.</text>
</comment>
<gene>
    <name evidence="2" type="ORF">ACFPZI_04445</name>
</gene>
<protein>
    <submittedName>
        <fullName evidence="2">Uncharacterized protein</fullName>
    </submittedName>
</protein>